<feature type="transmembrane region" description="Helical" evidence="9">
    <location>
        <begin position="178"/>
        <end position="197"/>
    </location>
</feature>
<keyword evidence="5 9" id="KW-0064">Aspartyl protease</keyword>
<evidence type="ECO:0000256" key="4">
    <source>
        <dbReference type="ARBA" id="ARBA00022692"/>
    </source>
</evidence>
<dbReference type="HAMAP" id="MF_00161">
    <property type="entry name" value="LspA"/>
    <property type="match status" value="1"/>
</dbReference>
<comment type="similarity">
    <text evidence="1 9 10">Belongs to the peptidase A8 family.</text>
</comment>
<reference evidence="11 12" key="1">
    <citation type="submission" date="2019-10" db="EMBL/GenBank/DDBJ databases">
        <title>Deinococcus sp. isolated from soil.</title>
        <authorList>
            <person name="Li Y."/>
            <person name="Wang J."/>
        </authorList>
    </citation>
    <scope>NUCLEOTIDE SEQUENCE [LARGE SCALE GENOMIC DNA]</scope>
    <source>
        <strain evidence="11 12">SDU3-2</strain>
    </source>
</reference>
<keyword evidence="6 9" id="KW-0378">Hydrolase</keyword>
<keyword evidence="3 9" id="KW-0645">Protease</keyword>
<keyword evidence="4 9" id="KW-0812">Transmembrane</keyword>
<dbReference type="InterPro" id="IPR001872">
    <property type="entry name" value="Peptidase_A8"/>
</dbReference>
<feature type="transmembrane region" description="Helical" evidence="9">
    <location>
        <begin position="97"/>
        <end position="125"/>
    </location>
</feature>
<dbReference type="AlphaFoldDB" id="A0A7X1TSW4"/>
<feature type="active site" evidence="9">
    <location>
        <position position="185"/>
    </location>
</feature>
<evidence type="ECO:0000313" key="11">
    <source>
        <dbReference type="EMBL" id="MPY68263.1"/>
    </source>
</evidence>
<evidence type="ECO:0000256" key="1">
    <source>
        <dbReference type="ARBA" id="ARBA00006139"/>
    </source>
</evidence>
<keyword evidence="2 9" id="KW-1003">Cell membrane</keyword>
<evidence type="ECO:0000256" key="8">
    <source>
        <dbReference type="ARBA" id="ARBA00023136"/>
    </source>
</evidence>
<feature type="transmembrane region" description="Helical" evidence="9">
    <location>
        <begin position="50"/>
        <end position="70"/>
    </location>
</feature>
<protein>
    <recommendedName>
        <fullName evidence="9">Lipoprotein signal peptidase</fullName>
        <ecNumber evidence="9">3.4.23.36</ecNumber>
    </recommendedName>
    <alternativeName>
        <fullName evidence="9">Prolipoprotein signal peptidase</fullName>
    </alternativeName>
    <alternativeName>
        <fullName evidence="9">Signal peptidase II</fullName>
        <shortName evidence="9">SPase II</shortName>
    </alternativeName>
</protein>
<dbReference type="GO" id="GO:0004190">
    <property type="term" value="F:aspartic-type endopeptidase activity"/>
    <property type="evidence" value="ECO:0007669"/>
    <property type="project" value="UniProtKB-UniRule"/>
</dbReference>
<dbReference type="PANTHER" id="PTHR33695">
    <property type="entry name" value="LIPOPROTEIN SIGNAL PEPTIDASE"/>
    <property type="match status" value="1"/>
</dbReference>
<evidence type="ECO:0000256" key="3">
    <source>
        <dbReference type="ARBA" id="ARBA00022670"/>
    </source>
</evidence>
<feature type="transmembrane region" description="Helical" evidence="9">
    <location>
        <begin position="137"/>
        <end position="158"/>
    </location>
</feature>
<keyword evidence="7 9" id="KW-1133">Transmembrane helix</keyword>
<keyword evidence="12" id="KW-1185">Reference proteome</keyword>
<evidence type="ECO:0000313" key="12">
    <source>
        <dbReference type="Proteomes" id="UP000484842"/>
    </source>
</evidence>
<dbReference type="UniPathway" id="UPA00665"/>
<evidence type="ECO:0000256" key="6">
    <source>
        <dbReference type="ARBA" id="ARBA00022801"/>
    </source>
</evidence>
<keyword evidence="8 9" id="KW-0472">Membrane</keyword>
<evidence type="ECO:0000256" key="9">
    <source>
        <dbReference type="HAMAP-Rule" id="MF_00161"/>
    </source>
</evidence>
<evidence type="ECO:0000256" key="5">
    <source>
        <dbReference type="ARBA" id="ARBA00022750"/>
    </source>
</evidence>
<dbReference type="EC" id="3.4.23.36" evidence="9"/>
<dbReference type="PRINTS" id="PR00781">
    <property type="entry name" value="LIPOSIGPTASE"/>
</dbReference>
<comment type="catalytic activity">
    <reaction evidence="9">
        <text>Release of signal peptides from bacterial membrane prolipoproteins. Hydrolyzes -Xaa-Yaa-Zaa-|-(S,diacylglyceryl)Cys-, in which Xaa is hydrophobic (preferably Leu), and Yaa (Ala or Ser) and Zaa (Gly or Ala) have small, neutral side chains.</text>
        <dbReference type="EC" id="3.4.23.36"/>
    </reaction>
</comment>
<comment type="subcellular location">
    <subcellularLocation>
        <location evidence="9">Cell membrane</location>
        <topology evidence="9">Multi-pass membrane protein</topology>
    </subcellularLocation>
</comment>
<comment type="caution">
    <text evidence="11">The sequence shown here is derived from an EMBL/GenBank/DDBJ whole genome shotgun (WGS) entry which is preliminary data.</text>
</comment>
<name>A0A7X1TSW4_9DEIO</name>
<evidence type="ECO:0000256" key="2">
    <source>
        <dbReference type="ARBA" id="ARBA00022475"/>
    </source>
</evidence>
<sequence length="221" mass="23481">MALSTSSAPGFWLPWSVCSLESLLLPDPPADSHTVCRPSSPPRSPVRSRLWLLTAITALLVLEGLLKAWATQHLTPGVDRPLLPGLLHLGFTLNPGMAWGLLGGFTAPLALLRLTAGVVILAALLSGRVPAARTWPLGLLAAGALGNAVDGLARGAVVDYLTSPLLDLAARALTGRPFPIFNLSDILVCTGVAWLLFQSWQEQRRLPGTDPSPRPFLKENP</sequence>
<dbReference type="PANTHER" id="PTHR33695:SF1">
    <property type="entry name" value="LIPOPROTEIN SIGNAL PEPTIDASE"/>
    <property type="match status" value="1"/>
</dbReference>
<comment type="pathway">
    <text evidence="9">Protein modification; lipoprotein biosynthesis (signal peptide cleavage).</text>
</comment>
<dbReference type="Pfam" id="PF01252">
    <property type="entry name" value="Peptidase_A8"/>
    <property type="match status" value="1"/>
</dbReference>
<accession>A0A7X1TSW4</accession>
<keyword evidence="11" id="KW-0449">Lipoprotein</keyword>
<organism evidence="11 12">
    <name type="scientific">Deinococcus terrestris</name>
    <dbReference type="NCBI Taxonomy" id="2651870"/>
    <lineage>
        <taxon>Bacteria</taxon>
        <taxon>Thermotogati</taxon>
        <taxon>Deinococcota</taxon>
        <taxon>Deinococci</taxon>
        <taxon>Deinococcales</taxon>
        <taxon>Deinococcaceae</taxon>
        <taxon>Deinococcus</taxon>
    </lineage>
</organism>
<feature type="active site" evidence="9">
    <location>
        <position position="159"/>
    </location>
</feature>
<evidence type="ECO:0000256" key="7">
    <source>
        <dbReference type="ARBA" id="ARBA00022989"/>
    </source>
</evidence>
<gene>
    <name evidence="9" type="primary">lspA</name>
    <name evidence="11" type="ORF">F8S09_16525</name>
</gene>
<proteinExistence type="inferred from homology"/>
<dbReference type="Proteomes" id="UP000484842">
    <property type="component" value="Unassembled WGS sequence"/>
</dbReference>
<dbReference type="EMBL" id="WBSL01000019">
    <property type="protein sequence ID" value="MPY68263.1"/>
    <property type="molecule type" value="Genomic_DNA"/>
</dbReference>
<dbReference type="GO" id="GO:0006508">
    <property type="term" value="P:proteolysis"/>
    <property type="evidence" value="ECO:0007669"/>
    <property type="project" value="UniProtKB-KW"/>
</dbReference>
<comment type="function">
    <text evidence="9">This protein specifically catalyzes the removal of signal peptides from prolipoproteins.</text>
</comment>
<dbReference type="GO" id="GO:0005886">
    <property type="term" value="C:plasma membrane"/>
    <property type="evidence" value="ECO:0007669"/>
    <property type="project" value="UniProtKB-SubCell"/>
</dbReference>
<evidence type="ECO:0000256" key="10">
    <source>
        <dbReference type="RuleBase" id="RU004181"/>
    </source>
</evidence>